<proteinExistence type="predicted"/>
<comment type="caution">
    <text evidence="1">The sequence shown here is derived from an EMBL/GenBank/DDBJ whole genome shotgun (WGS) entry which is preliminary data.</text>
</comment>
<evidence type="ECO:0000313" key="2">
    <source>
        <dbReference type="Proteomes" id="UP000287651"/>
    </source>
</evidence>
<name>A0A427AQJ9_ENSVE</name>
<dbReference type="AlphaFoldDB" id="A0A427AQJ9"/>
<dbReference type="Proteomes" id="UP000287651">
    <property type="component" value="Unassembled WGS sequence"/>
</dbReference>
<gene>
    <name evidence="1" type="ORF">B296_00010803</name>
</gene>
<evidence type="ECO:0000313" key="1">
    <source>
        <dbReference type="EMBL" id="RRT78488.1"/>
    </source>
</evidence>
<protein>
    <submittedName>
        <fullName evidence="1">Uncharacterized protein</fullName>
    </submittedName>
</protein>
<accession>A0A427AQJ9</accession>
<organism evidence="1 2">
    <name type="scientific">Ensete ventricosum</name>
    <name type="common">Abyssinian banana</name>
    <name type="synonym">Musa ensete</name>
    <dbReference type="NCBI Taxonomy" id="4639"/>
    <lineage>
        <taxon>Eukaryota</taxon>
        <taxon>Viridiplantae</taxon>
        <taxon>Streptophyta</taxon>
        <taxon>Embryophyta</taxon>
        <taxon>Tracheophyta</taxon>
        <taxon>Spermatophyta</taxon>
        <taxon>Magnoliopsida</taxon>
        <taxon>Liliopsida</taxon>
        <taxon>Zingiberales</taxon>
        <taxon>Musaceae</taxon>
        <taxon>Ensete</taxon>
    </lineage>
</organism>
<dbReference type="EMBL" id="AMZH03001666">
    <property type="protein sequence ID" value="RRT78488.1"/>
    <property type="molecule type" value="Genomic_DNA"/>
</dbReference>
<reference evidence="1 2" key="1">
    <citation type="journal article" date="2014" name="Agronomy (Basel)">
        <title>A Draft Genome Sequence for Ensete ventricosum, the Drought-Tolerant Tree Against Hunger.</title>
        <authorList>
            <person name="Harrison J."/>
            <person name="Moore K.A."/>
            <person name="Paszkiewicz K."/>
            <person name="Jones T."/>
            <person name="Grant M."/>
            <person name="Ambacheew D."/>
            <person name="Muzemil S."/>
            <person name="Studholme D.J."/>
        </authorList>
    </citation>
    <scope>NUCLEOTIDE SEQUENCE [LARGE SCALE GENOMIC DNA]</scope>
</reference>
<sequence>MVGSGLSILLLEDPGGRPRDDSMQGVQGSVEHHLRSECRYMLRRVRAAIVCLKYYESKVLWDWLVLNLRTKGDPPMELSQSSSFDLMNSFWTSSIHQLISRSCALSKFVESEERVSSSGML</sequence>